<dbReference type="PANTHER" id="PTHR30040">
    <property type="entry name" value="THIAMINE BIOSYNTHESIS LIPOPROTEIN APBE"/>
    <property type="match status" value="1"/>
</dbReference>
<organism evidence="11 12">
    <name type="scientific">Klugiella xanthotipulae</name>
    <dbReference type="NCBI Taxonomy" id="244735"/>
    <lineage>
        <taxon>Bacteria</taxon>
        <taxon>Bacillati</taxon>
        <taxon>Actinomycetota</taxon>
        <taxon>Actinomycetes</taxon>
        <taxon>Micrococcales</taxon>
        <taxon>Microbacteriaceae</taxon>
        <taxon>Klugiella</taxon>
    </lineage>
</organism>
<evidence type="ECO:0000313" key="12">
    <source>
        <dbReference type="Proteomes" id="UP000318331"/>
    </source>
</evidence>
<evidence type="ECO:0000256" key="10">
    <source>
        <dbReference type="ARBA" id="ARBA00048540"/>
    </source>
</evidence>
<evidence type="ECO:0000256" key="5">
    <source>
        <dbReference type="ARBA" id="ARBA00022679"/>
    </source>
</evidence>
<sequence length="289" mass="30083">MPSFAFDAIGAPWQVDTPLPLSGAERGAIRRIAGDFDAAWSRFRSDSTVSRLRNAPGEVTLPPESAALAELYRALYRLTEGALSPIVGAALEHWGYGPGYRLTPLSGAPAPRPWDSSVRWSGTTLAADAPVVLDIGAAGKGCLAGLLARALDAAGHTDYTVDASGDLANRGTSLRVGLEHPFQPGQAIGVVELGDGALCASATNRRAWGDGLHHILDARTGLPVTTVAATWVLAADPAVADGLATALFSVPGETLAAEFACDYVRMFTDGRVELSPTLPGEVFRSAPAR</sequence>
<dbReference type="InterPro" id="IPR003374">
    <property type="entry name" value="ApbE-like_sf"/>
</dbReference>
<evidence type="ECO:0000256" key="4">
    <source>
        <dbReference type="ARBA" id="ARBA00022630"/>
    </source>
</evidence>
<evidence type="ECO:0000256" key="2">
    <source>
        <dbReference type="ARBA" id="ARBA00011955"/>
    </source>
</evidence>
<comment type="caution">
    <text evidence="11">The sequence shown here is derived from an EMBL/GenBank/DDBJ whole genome shotgun (WGS) entry which is preliminary data.</text>
</comment>
<evidence type="ECO:0000256" key="7">
    <source>
        <dbReference type="ARBA" id="ARBA00022827"/>
    </source>
</evidence>
<keyword evidence="4" id="KW-0285">Flavoprotein</keyword>
<dbReference type="EMBL" id="VFPN01000001">
    <property type="protein sequence ID" value="TQM65411.1"/>
    <property type="molecule type" value="Genomic_DNA"/>
</dbReference>
<dbReference type="GO" id="GO:0016740">
    <property type="term" value="F:transferase activity"/>
    <property type="evidence" value="ECO:0007669"/>
    <property type="project" value="UniProtKB-KW"/>
</dbReference>
<evidence type="ECO:0000313" key="11">
    <source>
        <dbReference type="EMBL" id="TQM65411.1"/>
    </source>
</evidence>
<dbReference type="RefSeq" id="WP_141915152.1">
    <property type="nucleotide sequence ID" value="NZ_BAAAYS010000013.1"/>
</dbReference>
<dbReference type="EC" id="2.7.1.180" evidence="2"/>
<dbReference type="SUPFAM" id="SSF143631">
    <property type="entry name" value="ApbE-like"/>
    <property type="match status" value="1"/>
</dbReference>
<evidence type="ECO:0000256" key="6">
    <source>
        <dbReference type="ARBA" id="ARBA00022723"/>
    </source>
</evidence>
<dbReference type="GO" id="GO:0046872">
    <property type="term" value="F:metal ion binding"/>
    <property type="evidence" value="ECO:0007669"/>
    <property type="project" value="UniProtKB-KW"/>
</dbReference>
<dbReference type="OrthoDB" id="3728306at2"/>
<dbReference type="Gene3D" id="3.10.520.10">
    <property type="entry name" value="ApbE-like domains"/>
    <property type="match status" value="1"/>
</dbReference>
<evidence type="ECO:0000256" key="8">
    <source>
        <dbReference type="ARBA" id="ARBA00022842"/>
    </source>
</evidence>
<keyword evidence="5" id="KW-0808">Transferase</keyword>
<evidence type="ECO:0000256" key="1">
    <source>
        <dbReference type="ARBA" id="ARBA00001946"/>
    </source>
</evidence>
<accession>A0A543I4D8</accession>
<proteinExistence type="predicted"/>
<keyword evidence="6" id="KW-0479">Metal-binding</keyword>
<dbReference type="InterPro" id="IPR024932">
    <property type="entry name" value="ApbE"/>
</dbReference>
<keyword evidence="11" id="KW-0449">Lipoprotein</keyword>
<dbReference type="Proteomes" id="UP000318331">
    <property type="component" value="Unassembled WGS sequence"/>
</dbReference>
<evidence type="ECO:0000256" key="3">
    <source>
        <dbReference type="ARBA" id="ARBA00016337"/>
    </source>
</evidence>
<dbReference type="AlphaFoldDB" id="A0A543I4D8"/>
<protein>
    <recommendedName>
        <fullName evidence="3">FAD:protein FMN transferase</fullName>
        <ecNumber evidence="2">2.7.1.180</ecNumber>
    </recommendedName>
    <alternativeName>
        <fullName evidence="9">Flavin transferase</fullName>
    </alternativeName>
</protein>
<comment type="cofactor">
    <cofactor evidence="1">
        <name>Mg(2+)</name>
        <dbReference type="ChEBI" id="CHEBI:18420"/>
    </cofactor>
</comment>
<dbReference type="Pfam" id="PF02424">
    <property type="entry name" value="ApbE"/>
    <property type="match status" value="1"/>
</dbReference>
<comment type="catalytic activity">
    <reaction evidence="10">
        <text>L-threonyl-[protein] + FAD = FMN-L-threonyl-[protein] + AMP + H(+)</text>
        <dbReference type="Rhea" id="RHEA:36847"/>
        <dbReference type="Rhea" id="RHEA-COMP:11060"/>
        <dbReference type="Rhea" id="RHEA-COMP:11061"/>
        <dbReference type="ChEBI" id="CHEBI:15378"/>
        <dbReference type="ChEBI" id="CHEBI:30013"/>
        <dbReference type="ChEBI" id="CHEBI:57692"/>
        <dbReference type="ChEBI" id="CHEBI:74257"/>
        <dbReference type="ChEBI" id="CHEBI:456215"/>
        <dbReference type="EC" id="2.7.1.180"/>
    </reaction>
</comment>
<keyword evidence="8" id="KW-0460">Magnesium</keyword>
<reference evidence="11 12" key="1">
    <citation type="submission" date="2019-06" db="EMBL/GenBank/DDBJ databases">
        <title>Sequencing the genomes of 1000 actinobacteria strains.</title>
        <authorList>
            <person name="Klenk H.-P."/>
        </authorList>
    </citation>
    <scope>NUCLEOTIDE SEQUENCE [LARGE SCALE GENOMIC DNA]</scope>
    <source>
        <strain evidence="11 12">DSM 18031</strain>
    </source>
</reference>
<gene>
    <name evidence="11" type="ORF">FB466_0213</name>
</gene>
<name>A0A543I4D8_9MICO</name>
<keyword evidence="7" id="KW-0274">FAD</keyword>
<evidence type="ECO:0000256" key="9">
    <source>
        <dbReference type="ARBA" id="ARBA00031306"/>
    </source>
</evidence>
<keyword evidence="12" id="KW-1185">Reference proteome</keyword>
<dbReference type="PANTHER" id="PTHR30040:SF2">
    <property type="entry name" value="FAD:PROTEIN FMN TRANSFERASE"/>
    <property type="match status" value="1"/>
</dbReference>